<dbReference type="OrthoDB" id="2086691at2"/>
<proteinExistence type="predicted"/>
<dbReference type="AlphaFoldDB" id="A0A0S7BPN7"/>
<evidence type="ECO:0000313" key="1">
    <source>
        <dbReference type="EMBL" id="GAP40215.1"/>
    </source>
</evidence>
<keyword evidence="2" id="KW-1185">Reference proteome</keyword>
<dbReference type="RefSeq" id="WP_062279312.1">
    <property type="nucleotide sequence ID" value="NZ_DF968181.1"/>
</dbReference>
<dbReference type="Proteomes" id="UP000053370">
    <property type="component" value="Unassembled WGS sequence"/>
</dbReference>
<sequence>MVDSYKEPRLFEHSPNLVCICIDKIDLNITTGRIFTYYNSEPVIFNSVDQIFLILENFFDDIDFPQASTQTRGFAEGKTANLPLISTKSGKIMRWEELTGHQGTLATFLLHVKYRQNSTWQGNLKWVEKNKTRSFQSDLEFMELVNTAIAEK</sequence>
<protein>
    <submittedName>
        <fullName evidence="1">Uncharacterized protein</fullName>
    </submittedName>
</protein>
<gene>
    <name evidence="1" type="ORF">ATC1_13182</name>
</gene>
<reference evidence="1" key="1">
    <citation type="journal article" date="2015" name="Genome Announc.">
        <title>Draft Genome Sequence of Anaerolineae Strain TC1, a Novel Isolate from a Methanogenic Wastewater Treatment System.</title>
        <authorList>
            <person name="Matsuura N."/>
            <person name="Tourlousse D.M."/>
            <person name="Sun L."/>
            <person name="Toyonaga M."/>
            <person name="Kuroda K."/>
            <person name="Ohashi A."/>
            <person name="Cruz R."/>
            <person name="Yamaguchi T."/>
            <person name="Sekiguchi Y."/>
        </authorList>
    </citation>
    <scope>NUCLEOTIDE SEQUENCE [LARGE SCALE GENOMIC DNA]</scope>
    <source>
        <strain evidence="1">TC1</strain>
    </source>
</reference>
<dbReference type="EMBL" id="DF968181">
    <property type="protein sequence ID" value="GAP40215.1"/>
    <property type="molecule type" value="Genomic_DNA"/>
</dbReference>
<accession>A0A0S7BPN7</accession>
<evidence type="ECO:0000313" key="2">
    <source>
        <dbReference type="Proteomes" id="UP000053370"/>
    </source>
</evidence>
<name>A0A0S7BPN7_9CHLR</name>
<organism evidence="1">
    <name type="scientific">Flexilinea flocculi</name>
    <dbReference type="NCBI Taxonomy" id="1678840"/>
    <lineage>
        <taxon>Bacteria</taxon>
        <taxon>Bacillati</taxon>
        <taxon>Chloroflexota</taxon>
        <taxon>Anaerolineae</taxon>
        <taxon>Anaerolineales</taxon>
        <taxon>Anaerolineaceae</taxon>
        <taxon>Flexilinea</taxon>
    </lineage>
</organism>